<dbReference type="EMBL" id="QVLU01000009">
    <property type="protein sequence ID" value="RGE71638.1"/>
    <property type="molecule type" value="Genomic_DNA"/>
</dbReference>
<gene>
    <name evidence="6" type="ORF">DWY69_11360</name>
    <name evidence="5" type="ORF">DXC51_01080</name>
</gene>
<sequence>MKKGIALLLTGCILMSMLTGCGNSTDNKTEEVSGQGRQEENQEQVHLTFLTNEAAGDEQHLEYYEQLISNFESKNPGITVELLQGGDWQDMETKLNAAMLSNTYPDVILCPLNTFGQRAALGDFMDLSEYIEGWEDKEDIFDASIDIGKYQGISYGIGGFPVPEVVMYRKDYFKEAGLDPNSPPETWEELYDYAKKLVVMDDSGNVERGGFDVPISDPNVTLMEVFMRQAGNKIIDSEKGEICIDQPSAIKAMEFLKKFIDEKLTITYQRGTDDPVLSGKSAIGIVYLDSAKKILEEDPSMKDKLGFFPYLNGGEEAAFTGYRVMAVSETCKNKEAAWKFAKYFYNSDEMWNRYEKFGNIPVRVSLSDKYIQENPELNKVVMASVEKGTGRPVSGWVSVVTKYEVQAYEEIMNGVKEPEQALKDAAEAARAEIDSQQ</sequence>
<dbReference type="GO" id="GO:0055052">
    <property type="term" value="C:ATP-binding cassette (ABC) transporter complex, substrate-binding subunit-containing"/>
    <property type="evidence" value="ECO:0007669"/>
    <property type="project" value="TreeGrafter"/>
</dbReference>
<dbReference type="AlphaFoldDB" id="A0A3E3IX29"/>
<accession>A0A3E3IX29</accession>
<evidence type="ECO:0000256" key="4">
    <source>
        <dbReference type="SAM" id="SignalP"/>
    </source>
</evidence>
<dbReference type="GO" id="GO:1901982">
    <property type="term" value="F:maltose binding"/>
    <property type="evidence" value="ECO:0007669"/>
    <property type="project" value="TreeGrafter"/>
</dbReference>
<dbReference type="InterPro" id="IPR006059">
    <property type="entry name" value="SBP"/>
</dbReference>
<evidence type="ECO:0000313" key="5">
    <source>
        <dbReference type="EMBL" id="RGE64956.1"/>
    </source>
</evidence>
<dbReference type="SUPFAM" id="SSF53850">
    <property type="entry name" value="Periplasmic binding protein-like II"/>
    <property type="match status" value="1"/>
</dbReference>
<dbReference type="PROSITE" id="PS51257">
    <property type="entry name" value="PROKAR_LIPOPROTEIN"/>
    <property type="match status" value="1"/>
</dbReference>
<dbReference type="Proteomes" id="UP000260812">
    <property type="component" value="Unassembled WGS sequence"/>
</dbReference>
<keyword evidence="7" id="KW-1185">Reference proteome</keyword>
<reference evidence="6 8" key="1">
    <citation type="submission" date="2018-08" db="EMBL/GenBank/DDBJ databases">
        <title>A genome reference for cultivated species of the human gut microbiota.</title>
        <authorList>
            <person name="Zou Y."/>
            <person name="Xue W."/>
            <person name="Luo G."/>
        </authorList>
    </citation>
    <scope>NUCLEOTIDE SEQUENCE [LARGE SCALE GENOMIC DNA]</scope>
    <source>
        <strain evidence="6 8">AF26-4BH</strain>
        <strain evidence="5">TF05-5AC</strain>
    </source>
</reference>
<dbReference type="GeneID" id="97985511"/>
<evidence type="ECO:0000256" key="2">
    <source>
        <dbReference type="ARBA" id="ARBA00022448"/>
    </source>
</evidence>
<dbReference type="CDD" id="cd14748">
    <property type="entry name" value="PBP2_UgpB"/>
    <property type="match status" value="1"/>
</dbReference>
<name>A0A3E3IX29_9FIRM</name>
<evidence type="ECO:0000256" key="3">
    <source>
        <dbReference type="ARBA" id="ARBA00022729"/>
    </source>
</evidence>
<protein>
    <submittedName>
        <fullName evidence="6">ABC transporter substrate-binding protein</fullName>
    </submittedName>
</protein>
<evidence type="ECO:0000313" key="6">
    <source>
        <dbReference type="EMBL" id="RGE71638.1"/>
    </source>
</evidence>
<dbReference type="GO" id="GO:0015768">
    <property type="term" value="P:maltose transport"/>
    <property type="evidence" value="ECO:0007669"/>
    <property type="project" value="TreeGrafter"/>
</dbReference>
<feature type="chain" id="PRO_5038233564" evidence="4">
    <location>
        <begin position="22"/>
        <end position="437"/>
    </location>
</feature>
<proteinExistence type="inferred from homology"/>
<keyword evidence="3 4" id="KW-0732">Signal</keyword>
<feature type="signal peptide" evidence="4">
    <location>
        <begin position="1"/>
        <end position="21"/>
    </location>
</feature>
<dbReference type="Gene3D" id="3.40.190.10">
    <property type="entry name" value="Periplasmic binding protein-like II"/>
    <property type="match status" value="1"/>
</dbReference>
<dbReference type="PANTHER" id="PTHR30061">
    <property type="entry name" value="MALTOSE-BINDING PERIPLASMIC PROTEIN"/>
    <property type="match status" value="1"/>
</dbReference>
<dbReference type="PANTHER" id="PTHR30061:SF50">
    <property type="entry name" value="MALTOSE_MALTODEXTRIN-BINDING PERIPLASMIC PROTEIN"/>
    <property type="match status" value="1"/>
</dbReference>
<evidence type="ECO:0000313" key="8">
    <source>
        <dbReference type="Proteomes" id="UP000261166"/>
    </source>
</evidence>
<dbReference type="Proteomes" id="UP000261166">
    <property type="component" value="Unassembled WGS sequence"/>
</dbReference>
<dbReference type="GO" id="GO:0042956">
    <property type="term" value="P:maltodextrin transmembrane transport"/>
    <property type="evidence" value="ECO:0007669"/>
    <property type="project" value="TreeGrafter"/>
</dbReference>
<comment type="caution">
    <text evidence="6">The sequence shown here is derived from an EMBL/GenBank/DDBJ whole genome shotgun (WGS) entry which is preliminary data.</text>
</comment>
<dbReference type="OrthoDB" id="383712at2"/>
<keyword evidence="2" id="KW-0813">Transport</keyword>
<dbReference type="Pfam" id="PF01547">
    <property type="entry name" value="SBP_bac_1"/>
    <property type="match status" value="1"/>
</dbReference>
<evidence type="ECO:0000256" key="1">
    <source>
        <dbReference type="ARBA" id="ARBA00008520"/>
    </source>
</evidence>
<organism evidence="6 8">
    <name type="scientific">Eisenbergiella massiliensis</name>
    <dbReference type="NCBI Taxonomy" id="1720294"/>
    <lineage>
        <taxon>Bacteria</taxon>
        <taxon>Bacillati</taxon>
        <taxon>Bacillota</taxon>
        <taxon>Clostridia</taxon>
        <taxon>Lachnospirales</taxon>
        <taxon>Lachnospiraceae</taxon>
        <taxon>Eisenbergiella</taxon>
    </lineage>
</organism>
<comment type="similarity">
    <text evidence="1">Belongs to the bacterial solute-binding protein 1 family.</text>
</comment>
<dbReference type="EMBL" id="QVLV01000001">
    <property type="protein sequence ID" value="RGE64956.1"/>
    <property type="molecule type" value="Genomic_DNA"/>
</dbReference>
<dbReference type="RefSeq" id="WP_025488110.1">
    <property type="nucleotide sequence ID" value="NZ_JBKUNB010000013.1"/>
</dbReference>
<evidence type="ECO:0000313" key="7">
    <source>
        <dbReference type="Proteomes" id="UP000260812"/>
    </source>
</evidence>